<dbReference type="EMBL" id="KI630592">
    <property type="protein sequence ID" value="EYU36330.1"/>
    <property type="molecule type" value="Genomic_DNA"/>
</dbReference>
<dbReference type="PANTHER" id="PTHR44991">
    <property type="entry name" value="IMMUNOGLOBULIN SUPERFAMILY MEMBER 5"/>
    <property type="match status" value="1"/>
</dbReference>
<dbReference type="InterPro" id="IPR044736">
    <property type="entry name" value="Gid1/RanBPM/SPLA_SPRY"/>
</dbReference>
<evidence type="ECO:0000259" key="1">
    <source>
        <dbReference type="PROSITE" id="PS50188"/>
    </source>
</evidence>
<dbReference type="InterPro" id="IPR043136">
    <property type="entry name" value="B30.2/SPRY_sf"/>
</dbReference>
<dbReference type="InterPro" id="IPR003877">
    <property type="entry name" value="SPRY_dom"/>
</dbReference>
<dbReference type="PROSITE" id="PS50188">
    <property type="entry name" value="B302_SPRY"/>
    <property type="match status" value="1"/>
</dbReference>
<accession>A0A022RBN2</accession>
<dbReference type="InterPro" id="IPR001870">
    <property type="entry name" value="B30.2/SPRY"/>
</dbReference>
<reference evidence="2 3" key="1">
    <citation type="journal article" date="2013" name="Proc. Natl. Acad. Sci. U.S.A.">
        <title>Fine-scale variation in meiotic recombination in Mimulus inferred from population shotgun sequencing.</title>
        <authorList>
            <person name="Hellsten U."/>
            <person name="Wright K.M."/>
            <person name="Jenkins J."/>
            <person name="Shu S."/>
            <person name="Yuan Y."/>
            <person name="Wessler S.R."/>
            <person name="Schmutz J."/>
            <person name="Willis J.H."/>
            <person name="Rokhsar D.S."/>
        </authorList>
    </citation>
    <scope>NUCLEOTIDE SEQUENCE [LARGE SCALE GENOMIC DNA]</scope>
    <source>
        <strain evidence="3">cv. DUN x IM62</strain>
    </source>
</reference>
<organism evidence="2 3">
    <name type="scientific">Erythranthe guttata</name>
    <name type="common">Yellow monkey flower</name>
    <name type="synonym">Mimulus guttatus</name>
    <dbReference type="NCBI Taxonomy" id="4155"/>
    <lineage>
        <taxon>Eukaryota</taxon>
        <taxon>Viridiplantae</taxon>
        <taxon>Streptophyta</taxon>
        <taxon>Embryophyta</taxon>
        <taxon>Tracheophyta</taxon>
        <taxon>Spermatophyta</taxon>
        <taxon>Magnoliopsida</taxon>
        <taxon>eudicotyledons</taxon>
        <taxon>Gunneridae</taxon>
        <taxon>Pentapetalae</taxon>
        <taxon>asterids</taxon>
        <taxon>lamiids</taxon>
        <taxon>Lamiales</taxon>
        <taxon>Phrymaceae</taxon>
        <taxon>Erythranthe</taxon>
    </lineage>
</organism>
<dbReference type="eggNOG" id="ENOG502QQKS">
    <property type="taxonomic scope" value="Eukaryota"/>
</dbReference>
<gene>
    <name evidence="2" type="ORF">MIMGU_mgv1a020905mg</name>
</gene>
<dbReference type="AlphaFoldDB" id="A0A022RBN2"/>
<dbReference type="PANTHER" id="PTHR44991:SF1">
    <property type="entry name" value="IMMUNOGLOBULIN SUPERFAMILY MEMBER 5"/>
    <property type="match status" value="1"/>
</dbReference>
<feature type="domain" description="B30.2/SPRY" evidence="1">
    <location>
        <begin position="47"/>
        <end position="238"/>
    </location>
</feature>
<dbReference type="SUPFAM" id="SSF49899">
    <property type="entry name" value="Concanavalin A-like lectins/glucanases"/>
    <property type="match status" value="1"/>
</dbReference>
<sequence length="292" mass="32116">CLHPKPRKPIVPDFTASTSNVFRWADHPSLVADAVENGWSRFALTTTLFGVCETGWEVCEGSSDYMQKVRLNPGLKKIITRVSNSSLSVIRAALPLPGPRLDNSSFPQEAYFELTILQEKQNEAVLLISVGLTREGQIPMKIPGCFPGSIGFNSTGSVYRNGTKIAPESKKGKWGISEKAVVIGCGYNPGQKRVFFTVDSILIHEFNCDEEEFTSPFYPTLASNADVTALVNFGQCPFKFAPGNLHRTPNPCFVRIRTLGSEDSTDLFSIGRMDSQWSAGTRSNNNKRANSI</sequence>
<name>A0A022RBN2_ERYGU</name>
<dbReference type="CDD" id="cd12885">
    <property type="entry name" value="SPRY_RanBP_like"/>
    <property type="match status" value="1"/>
</dbReference>
<proteinExistence type="predicted"/>
<dbReference type="Pfam" id="PF00622">
    <property type="entry name" value="SPRY"/>
    <property type="match status" value="1"/>
</dbReference>
<dbReference type="InterPro" id="IPR013320">
    <property type="entry name" value="ConA-like_dom_sf"/>
</dbReference>
<feature type="non-terminal residue" evidence="2">
    <location>
        <position position="292"/>
    </location>
</feature>
<feature type="non-terminal residue" evidence="2">
    <location>
        <position position="1"/>
    </location>
</feature>
<dbReference type="Gene3D" id="2.60.120.920">
    <property type="match status" value="1"/>
</dbReference>
<evidence type="ECO:0000313" key="2">
    <source>
        <dbReference type="EMBL" id="EYU36330.1"/>
    </source>
</evidence>
<protein>
    <recommendedName>
        <fullName evidence="1">B30.2/SPRY domain-containing protein</fullName>
    </recommendedName>
</protein>
<evidence type="ECO:0000313" key="3">
    <source>
        <dbReference type="Proteomes" id="UP000030748"/>
    </source>
</evidence>
<keyword evidence="3" id="KW-1185">Reference proteome</keyword>
<dbReference type="Proteomes" id="UP000030748">
    <property type="component" value="Unassembled WGS sequence"/>
</dbReference>